<dbReference type="AlphaFoldDB" id="A0AB40AJ39"/>
<evidence type="ECO:0000256" key="4">
    <source>
        <dbReference type="ARBA" id="ARBA00023242"/>
    </source>
</evidence>
<dbReference type="SUPFAM" id="SSF46689">
    <property type="entry name" value="Homeodomain-like"/>
    <property type="match status" value="1"/>
</dbReference>
<keyword evidence="7" id="KW-1185">Reference proteome</keyword>
<feature type="domain" description="HTH myb-type" evidence="6">
    <location>
        <begin position="14"/>
        <end position="74"/>
    </location>
</feature>
<dbReference type="FunFam" id="1.10.10.60:FF:000002">
    <property type="entry name" value="Myb family transcription factor"/>
    <property type="match status" value="1"/>
</dbReference>
<accession>A0AB40AJ39</accession>
<sequence>MATTGRRGVRQYNRSDAPRIRWTEDLHRCFVEAINCLGGQNKATPKRILQLMGVKGLSISHVKSHLQMYRSMSSHQSNINIFLSAEDLNKLKTMQPCNSNTYNTKSHSEDPNIVSASNLEYSLSQISTIEQVLRDYWTTSNKKSKRETQISKREDEQCELTLSSLYQKHAEFEGASDGGSSTESETNKEIHMSRKKSSNSIYCRNDLEMEHVNLELTISTPDST</sequence>
<dbReference type="InterPro" id="IPR009057">
    <property type="entry name" value="Homeodomain-like_sf"/>
</dbReference>
<dbReference type="NCBIfam" id="TIGR01557">
    <property type="entry name" value="myb_SHAQKYF"/>
    <property type="match status" value="1"/>
</dbReference>
<dbReference type="InterPro" id="IPR001005">
    <property type="entry name" value="SANT/Myb"/>
</dbReference>
<dbReference type="Pfam" id="PF00249">
    <property type="entry name" value="Myb_DNA-binding"/>
    <property type="match status" value="1"/>
</dbReference>
<dbReference type="Proteomes" id="UP001515500">
    <property type="component" value="Chromosome 19"/>
</dbReference>
<keyword evidence="4" id="KW-0539">Nucleus</keyword>
<dbReference type="RefSeq" id="XP_039114968.1">
    <property type="nucleotide sequence ID" value="XM_039259034.1"/>
</dbReference>
<keyword evidence="3" id="KW-0804">Transcription</keyword>
<dbReference type="InterPro" id="IPR046955">
    <property type="entry name" value="PHR1-like"/>
</dbReference>
<dbReference type="PROSITE" id="PS51294">
    <property type="entry name" value="HTH_MYB"/>
    <property type="match status" value="1"/>
</dbReference>
<feature type="region of interest" description="Disordered" evidence="5">
    <location>
        <begin position="171"/>
        <end position="198"/>
    </location>
</feature>
<organism evidence="7 8">
    <name type="scientific">Dioscorea cayennensis subsp. rotundata</name>
    <name type="common">White Guinea yam</name>
    <name type="synonym">Dioscorea rotundata</name>
    <dbReference type="NCBI Taxonomy" id="55577"/>
    <lineage>
        <taxon>Eukaryota</taxon>
        <taxon>Viridiplantae</taxon>
        <taxon>Streptophyta</taxon>
        <taxon>Embryophyta</taxon>
        <taxon>Tracheophyta</taxon>
        <taxon>Spermatophyta</taxon>
        <taxon>Magnoliopsida</taxon>
        <taxon>Liliopsida</taxon>
        <taxon>Dioscoreales</taxon>
        <taxon>Dioscoreaceae</taxon>
        <taxon>Dioscorea</taxon>
    </lineage>
</organism>
<evidence type="ECO:0000256" key="5">
    <source>
        <dbReference type="SAM" id="MobiDB-lite"/>
    </source>
</evidence>
<keyword evidence="2" id="KW-0238">DNA-binding</keyword>
<dbReference type="PANTHER" id="PTHR31314:SF113">
    <property type="entry name" value="MYB FAMILY TRANSCRIPTION FACTOR MPH1"/>
    <property type="match status" value="1"/>
</dbReference>
<evidence type="ECO:0000313" key="8">
    <source>
        <dbReference type="RefSeq" id="XP_039114968.1"/>
    </source>
</evidence>
<protein>
    <submittedName>
        <fullName evidence="8">Myb family transcription factor MPH1-like</fullName>
    </submittedName>
</protein>
<evidence type="ECO:0000313" key="7">
    <source>
        <dbReference type="Proteomes" id="UP001515500"/>
    </source>
</evidence>
<dbReference type="InterPro" id="IPR006447">
    <property type="entry name" value="Myb_dom_plants"/>
</dbReference>
<gene>
    <name evidence="8" type="primary">LOC120250241</name>
</gene>
<evidence type="ECO:0000256" key="2">
    <source>
        <dbReference type="ARBA" id="ARBA00023125"/>
    </source>
</evidence>
<dbReference type="Gene3D" id="1.10.10.60">
    <property type="entry name" value="Homeodomain-like"/>
    <property type="match status" value="1"/>
</dbReference>
<dbReference type="PANTHER" id="PTHR31314">
    <property type="entry name" value="MYB FAMILY TRANSCRIPTION FACTOR PHL7-LIKE"/>
    <property type="match status" value="1"/>
</dbReference>
<keyword evidence="1" id="KW-0805">Transcription regulation</keyword>
<evidence type="ECO:0000259" key="6">
    <source>
        <dbReference type="PROSITE" id="PS51294"/>
    </source>
</evidence>
<dbReference type="GeneID" id="120250241"/>
<dbReference type="GO" id="GO:0003700">
    <property type="term" value="F:DNA-binding transcription factor activity"/>
    <property type="evidence" value="ECO:0007669"/>
    <property type="project" value="InterPro"/>
</dbReference>
<dbReference type="GO" id="GO:0003677">
    <property type="term" value="F:DNA binding"/>
    <property type="evidence" value="ECO:0007669"/>
    <property type="project" value="UniProtKB-KW"/>
</dbReference>
<dbReference type="InterPro" id="IPR017930">
    <property type="entry name" value="Myb_dom"/>
</dbReference>
<proteinExistence type="predicted"/>
<name>A0AB40AJ39_DIOCR</name>
<evidence type="ECO:0000256" key="1">
    <source>
        <dbReference type="ARBA" id="ARBA00023015"/>
    </source>
</evidence>
<reference evidence="8" key="1">
    <citation type="submission" date="2025-08" db="UniProtKB">
        <authorList>
            <consortium name="RefSeq"/>
        </authorList>
    </citation>
    <scope>IDENTIFICATION</scope>
</reference>
<evidence type="ECO:0000256" key="3">
    <source>
        <dbReference type="ARBA" id="ARBA00023163"/>
    </source>
</evidence>